<dbReference type="Pfam" id="PF01636">
    <property type="entry name" value="APH"/>
    <property type="match status" value="1"/>
</dbReference>
<dbReference type="PANTHER" id="PTHR39179:SF1">
    <property type="entry name" value="SPORE COAT PROTEIN I"/>
    <property type="match status" value="1"/>
</dbReference>
<dbReference type="InterPro" id="IPR002575">
    <property type="entry name" value="Aminoglycoside_PTrfase"/>
</dbReference>
<dbReference type="PANTHER" id="PTHR39179">
    <property type="entry name" value="SPORE COAT PROTEIN I"/>
    <property type="match status" value="1"/>
</dbReference>
<evidence type="ECO:0000313" key="3">
    <source>
        <dbReference type="Proteomes" id="UP000280696"/>
    </source>
</evidence>
<name>A0A3A9AWN0_9FIRM</name>
<dbReference type="InterPro" id="IPR014255">
    <property type="entry name" value="Spore_coat_CotS"/>
</dbReference>
<dbReference type="EMBL" id="RAYQ01000006">
    <property type="protein sequence ID" value="RKI91953.1"/>
    <property type="molecule type" value="Genomic_DNA"/>
</dbReference>
<dbReference type="Gene3D" id="3.90.1200.10">
    <property type="match status" value="1"/>
</dbReference>
<feature type="domain" description="Aminoglycoside phosphotransferase" evidence="1">
    <location>
        <begin position="28"/>
        <end position="233"/>
    </location>
</feature>
<sequence length="329" mass="39269">MNDRSISLLENYDIEVLRTWRGRGAILCETKQGTLIWKEYTGHKEKAAFQDALLTTIRERGFENVESILKNKEKELLTQDQDGTFYILKTYHEGRECNVKDMDECARAAQMLARFHKVSCMEDSFPGGSMSHPAHVEFEKHNKELRRVRKYLKERSQKTDFEICLLKNYDYFFNLALQITEELRFYQSKGENRFVCHGDYQHHNIIICGNEMYLINFEKCVYDSPVKDLYLFMRKLLEKSGWVQSVGFDLVNAYEKVRHIEKEEYLQLYYRLAYPEKFWKIVNFYYNSGKAWIPGKNLEKLCKVTEQEKNKREFLDKFKLQYGLCPAEI</sequence>
<dbReference type="NCBIfam" id="TIGR02906">
    <property type="entry name" value="spore_CotS"/>
    <property type="match status" value="1"/>
</dbReference>
<dbReference type="AlphaFoldDB" id="A0A3A9AWN0"/>
<gene>
    <name evidence="2" type="ORF">D7V94_07660</name>
</gene>
<dbReference type="Gene3D" id="3.30.200.20">
    <property type="entry name" value="Phosphorylase Kinase, domain 1"/>
    <property type="match status" value="1"/>
</dbReference>
<accession>A0A3A9AWN0</accession>
<keyword evidence="3" id="KW-1185">Reference proteome</keyword>
<dbReference type="InterPro" id="IPR047175">
    <property type="entry name" value="CotS-like"/>
</dbReference>
<organism evidence="2 3">
    <name type="scientific">Parablautia intestinalis</name>
    <dbReference type="NCBI Taxonomy" id="2320100"/>
    <lineage>
        <taxon>Bacteria</taxon>
        <taxon>Bacillati</taxon>
        <taxon>Bacillota</taxon>
        <taxon>Clostridia</taxon>
        <taxon>Lachnospirales</taxon>
        <taxon>Lachnospiraceae</taxon>
        <taxon>Parablautia</taxon>
    </lineage>
</organism>
<evidence type="ECO:0000259" key="1">
    <source>
        <dbReference type="Pfam" id="PF01636"/>
    </source>
</evidence>
<dbReference type="OrthoDB" id="9771902at2"/>
<dbReference type="Proteomes" id="UP000280696">
    <property type="component" value="Unassembled WGS sequence"/>
</dbReference>
<proteinExistence type="predicted"/>
<dbReference type="SUPFAM" id="SSF56112">
    <property type="entry name" value="Protein kinase-like (PK-like)"/>
    <property type="match status" value="1"/>
</dbReference>
<dbReference type="InterPro" id="IPR011009">
    <property type="entry name" value="Kinase-like_dom_sf"/>
</dbReference>
<dbReference type="RefSeq" id="WP_120468456.1">
    <property type="nucleotide sequence ID" value="NZ_CATAJS010000018.1"/>
</dbReference>
<keyword evidence="2" id="KW-0167">Capsid protein</keyword>
<evidence type="ECO:0000313" key="2">
    <source>
        <dbReference type="EMBL" id="RKI91953.1"/>
    </source>
</evidence>
<comment type="caution">
    <text evidence="2">The sequence shown here is derived from an EMBL/GenBank/DDBJ whole genome shotgun (WGS) entry which is preliminary data.</text>
</comment>
<protein>
    <submittedName>
        <fullName evidence="2">CotS family spore coat protein</fullName>
    </submittedName>
</protein>
<reference evidence="2 3" key="1">
    <citation type="submission" date="2018-09" db="EMBL/GenBank/DDBJ databases">
        <title>Murine metabolic-syndrome-specific gut microbial biobank.</title>
        <authorList>
            <person name="Liu C."/>
        </authorList>
    </citation>
    <scope>NUCLEOTIDE SEQUENCE [LARGE SCALE GENOMIC DNA]</scope>
    <source>
        <strain evidence="2 3">0.1xD8-82</strain>
    </source>
</reference>
<keyword evidence="2" id="KW-0946">Virion</keyword>
<dbReference type="GO" id="GO:0042601">
    <property type="term" value="C:endospore-forming forespore"/>
    <property type="evidence" value="ECO:0007669"/>
    <property type="project" value="TreeGrafter"/>
</dbReference>